<dbReference type="PANTHER" id="PTHR14396:SF10">
    <property type="entry name" value="CLASPIN"/>
    <property type="match status" value="1"/>
</dbReference>
<evidence type="ECO:0000256" key="2">
    <source>
        <dbReference type="ARBA" id="ARBA00022553"/>
    </source>
</evidence>
<dbReference type="HOGENOM" id="CLU_007004_0_0_1"/>
<keyword evidence="3" id="KW-0539">Nucleus</keyword>
<feature type="region of interest" description="Disordered" evidence="4">
    <location>
        <begin position="935"/>
        <end position="965"/>
    </location>
</feature>
<dbReference type="GO" id="GO:0010997">
    <property type="term" value="F:anaphase-promoting complex binding"/>
    <property type="evidence" value="ECO:0007669"/>
    <property type="project" value="TreeGrafter"/>
</dbReference>
<feature type="compositionally biased region" description="Acidic residues" evidence="4">
    <location>
        <begin position="573"/>
        <end position="584"/>
    </location>
</feature>
<dbReference type="GO" id="GO:0031509">
    <property type="term" value="P:subtelomeric heterochromatin formation"/>
    <property type="evidence" value="ECO:0007669"/>
    <property type="project" value="EnsemblFungi"/>
</dbReference>
<feature type="compositionally biased region" description="Basic and acidic residues" evidence="4">
    <location>
        <begin position="289"/>
        <end position="311"/>
    </location>
</feature>
<feature type="compositionally biased region" description="Basic and acidic residues" evidence="4">
    <location>
        <begin position="441"/>
        <end position="453"/>
    </location>
</feature>
<dbReference type="GO" id="GO:0031298">
    <property type="term" value="C:replication fork protection complex"/>
    <property type="evidence" value="ECO:0007669"/>
    <property type="project" value="EnsemblFungi"/>
</dbReference>
<dbReference type="GO" id="GO:0031297">
    <property type="term" value="P:replication fork processing"/>
    <property type="evidence" value="ECO:0007669"/>
    <property type="project" value="EnsemblFungi"/>
</dbReference>
<dbReference type="RefSeq" id="XP_003685924.1">
    <property type="nucleotide sequence ID" value="XM_003685876.1"/>
</dbReference>
<feature type="region of interest" description="Disordered" evidence="4">
    <location>
        <begin position="441"/>
        <end position="538"/>
    </location>
</feature>
<feature type="compositionally biased region" description="Acidic residues" evidence="4">
    <location>
        <begin position="489"/>
        <end position="505"/>
    </location>
</feature>
<name>G8BUB2_TETPH</name>
<dbReference type="EMBL" id="HE612860">
    <property type="protein sequence ID" value="CCE63490.1"/>
    <property type="molecule type" value="Genomic_DNA"/>
</dbReference>
<dbReference type="GO" id="GO:0000781">
    <property type="term" value="C:chromosome, telomeric region"/>
    <property type="evidence" value="ECO:0007669"/>
    <property type="project" value="GOC"/>
</dbReference>
<dbReference type="STRING" id="1071381.G8BUB2"/>
<evidence type="ECO:0000256" key="1">
    <source>
        <dbReference type="ARBA" id="ARBA00004123"/>
    </source>
</evidence>
<dbReference type="GO" id="GO:0034399">
    <property type="term" value="C:nuclear periphery"/>
    <property type="evidence" value="ECO:0007669"/>
    <property type="project" value="EnsemblFungi"/>
</dbReference>
<feature type="compositionally biased region" description="Basic and acidic residues" evidence="4">
    <location>
        <begin position="70"/>
        <end position="89"/>
    </location>
</feature>
<dbReference type="PANTHER" id="PTHR14396">
    <property type="entry name" value="CLASPIN"/>
    <property type="match status" value="1"/>
</dbReference>
<feature type="region of interest" description="Disordered" evidence="4">
    <location>
        <begin position="566"/>
        <end position="587"/>
    </location>
</feature>
<dbReference type="GO" id="GO:0043570">
    <property type="term" value="P:maintenance of DNA repeat elements"/>
    <property type="evidence" value="ECO:0007669"/>
    <property type="project" value="EnsemblFungi"/>
</dbReference>
<dbReference type="GO" id="GO:0033314">
    <property type="term" value="P:mitotic DNA replication checkpoint signaling"/>
    <property type="evidence" value="ECO:0007669"/>
    <property type="project" value="TreeGrafter"/>
</dbReference>
<feature type="region of interest" description="Disordered" evidence="4">
    <location>
        <begin position="279"/>
        <end position="311"/>
    </location>
</feature>
<gene>
    <name evidence="6" type="primary">TPHA0E04010</name>
    <name evidence="6" type="ordered locus">TPHA_0E04010</name>
</gene>
<comment type="subcellular location">
    <subcellularLocation>
        <location evidence="1">Nucleus</location>
    </subcellularLocation>
</comment>
<dbReference type="KEGG" id="tpf:TPHA_0E04010"/>
<dbReference type="GO" id="GO:0007095">
    <property type="term" value="P:mitotic G2 DNA damage checkpoint signaling"/>
    <property type="evidence" value="ECO:0007669"/>
    <property type="project" value="TreeGrafter"/>
</dbReference>
<evidence type="ECO:0000259" key="5">
    <source>
        <dbReference type="Pfam" id="PF09444"/>
    </source>
</evidence>
<keyword evidence="7" id="KW-1185">Reference proteome</keyword>
<organism evidence="6 7">
    <name type="scientific">Tetrapisispora phaffii (strain ATCC 24235 / CBS 4417 / NBRC 1672 / NRRL Y-8282 / UCD 70-5)</name>
    <name type="common">Yeast</name>
    <name type="synonym">Fabospora phaffii</name>
    <dbReference type="NCBI Taxonomy" id="1071381"/>
    <lineage>
        <taxon>Eukaryota</taxon>
        <taxon>Fungi</taxon>
        <taxon>Dikarya</taxon>
        <taxon>Ascomycota</taxon>
        <taxon>Saccharomycotina</taxon>
        <taxon>Saccharomycetes</taxon>
        <taxon>Saccharomycetales</taxon>
        <taxon>Saccharomycetaceae</taxon>
        <taxon>Tetrapisispora</taxon>
    </lineage>
</organism>
<dbReference type="GeneID" id="11531465"/>
<sequence length="965" mass="110211">MDSLFDQLNHFKKKRTTYDKIPHDLLEEEQESEDILKNKTAKEISQLDGGILFGNSILGQIRNRLNNIDNEDKDKGKEASESITSKDNEQDSTQIFPQTQIINNLYDGGEDLENEIFHNSFKKTQIITDNILIETNTNDKSTQYEKTQVITINERLSDKPLDVVNNTQTVLVIENTQPLPSEIKTQVVNEVNSALPVTQPTQTIVATQANEVTYDTQELMPTVDDVAMRSTGLKITDIEKELEEEQRLAKETEFGTEFKFKESESKISKKFSKEDFLNHFDDSSSSEDETSKNEKGPNVDKSEVLHPDNKSKTLLKVKSINGLGNYEHNLRRKANNEQIIEFSESDEDSDTNISPSYASKAVILNIRANKSKQQPKVSQKSDQTTLLMLYNNLKRASKEQIVSYQKELMEKKGINLEELEKENEIVENLLEQEIARNQKIRQREKQKQKKENQDDLNSNPEEFDLSANELEDSDIPGSDFAESNNNSEKDDEEEENDEEEEDEQEDAPKSTVDEEDEGFAIGKRKHKKTEIVDDSDSEIEAQIVDSKEIITANTIDLGHYGDNIIQQSRETLNETEESDEEDEERYNAIISEGIRKQKELEKREAKRLKEMKTSGVSKMFEVEAEESEDEWHGIGGVDSDFSDAYDSEVEKMIDDYSRQNFNPSEIREMLAKENKETDLALVNKILYDIKNGGFRTRKRRDRDLEFSDDDDDDLKAYRAKRRALMREKRLDIEGDKKIVKNPKSKAFFESIVDDIIETKNPFDDMNTSIEQIVEKETPTVDIDNDEKLATNVTKKKKKIVISEEFVQRSLSFLNSCREQDEFEINNQHNGGEKATSTADLYTLKRYSSIKTLQSVTSSRSSSIASNLNEQPSQSSGSLFNDLRKTSVLNSFSSDVDINSKFKEGTKSVKVSNAYKTVGSARASITYMGTSRRLVAPKKSRLTTSSKANSRTTPSRLFDNQEGSFE</sequence>
<feature type="domain" description="DNA replication checkpoint mediator MRC1" evidence="5">
    <location>
        <begin position="612"/>
        <end position="750"/>
    </location>
</feature>
<dbReference type="GO" id="GO:0071470">
    <property type="term" value="P:cellular response to osmotic stress"/>
    <property type="evidence" value="ECO:0007669"/>
    <property type="project" value="EnsemblFungi"/>
</dbReference>
<evidence type="ECO:0000313" key="6">
    <source>
        <dbReference type="EMBL" id="CCE63490.1"/>
    </source>
</evidence>
<dbReference type="OrthoDB" id="2130597at2759"/>
<dbReference type="GO" id="GO:0030466">
    <property type="term" value="P:silent mating-type cassette heterochromatin formation"/>
    <property type="evidence" value="ECO:0007669"/>
    <property type="project" value="EnsemblFungi"/>
</dbReference>
<accession>G8BUB2</accession>
<feature type="compositionally biased region" description="Acidic residues" evidence="4">
    <location>
        <begin position="461"/>
        <end position="474"/>
    </location>
</feature>
<dbReference type="Pfam" id="PF09444">
    <property type="entry name" value="MRC1"/>
    <property type="match status" value="1"/>
</dbReference>
<dbReference type="GO" id="GO:0050821">
    <property type="term" value="P:protein stabilization"/>
    <property type="evidence" value="ECO:0007669"/>
    <property type="project" value="EnsemblFungi"/>
</dbReference>
<dbReference type="eggNOG" id="ENOG502QSP5">
    <property type="taxonomic scope" value="Eukaryota"/>
</dbReference>
<dbReference type="AlphaFoldDB" id="G8BUB2"/>
<proteinExistence type="predicted"/>
<feature type="region of interest" description="Disordered" evidence="4">
    <location>
        <begin position="68"/>
        <end position="93"/>
    </location>
</feature>
<dbReference type="Proteomes" id="UP000005666">
    <property type="component" value="Chromosome 5"/>
</dbReference>
<dbReference type="GO" id="GO:0000723">
    <property type="term" value="P:telomere maintenance"/>
    <property type="evidence" value="ECO:0007669"/>
    <property type="project" value="EnsemblFungi"/>
</dbReference>
<reference evidence="6 7" key="1">
    <citation type="journal article" date="2011" name="Proc. Natl. Acad. Sci. U.S.A.">
        <title>Evolutionary erosion of yeast sex chromosomes by mating-type switching accidents.</title>
        <authorList>
            <person name="Gordon J.L."/>
            <person name="Armisen D."/>
            <person name="Proux-Wera E."/>
            <person name="Oheigeartaigh S.S."/>
            <person name="Byrne K.P."/>
            <person name="Wolfe K.H."/>
        </authorList>
    </citation>
    <scope>NUCLEOTIDE SEQUENCE [LARGE SCALE GENOMIC DNA]</scope>
    <source>
        <strain evidence="7">ATCC 24235 / CBS 4417 / NBRC 1672 / NRRL Y-8282 / UCD 70-5</strain>
    </source>
</reference>
<evidence type="ECO:0000256" key="4">
    <source>
        <dbReference type="SAM" id="MobiDB-lite"/>
    </source>
</evidence>
<keyword evidence="2" id="KW-0597">Phosphoprotein</keyword>
<dbReference type="GO" id="GO:0031573">
    <property type="term" value="P:mitotic intra-S DNA damage checkpoint signaling"/>
    <property type="evidence" value="ECO:0007669"/>
    <property type="project" value="EnsemblFungi"/>
</dbReference>
<dbReference type="GO" id="GO:0033262">
    <property type="term" value="P:regulation of nuclear cell cycle DNA replication"/>
    <property type="evidence" value="ECO:0007669"/>
    <property type="project" value="EnsemblFungi"/>
</dbReference>
<evidence type="ECO:0000256" key="3">
    <source>
        <dbReference type="ARBA" id="ARBA00023242"/>
    </source>
</evidence>
<feature type="compositionally biased region" description="Polar residues" evidence="4">
    <location>
        <begin position="941"/>
        <end position="954"/>
    </location>
</feature>
<evidence type="ECO:0000313" key="7">
    <source>
        <dbReference type="Proteomes" id="UP000005666"/>
    </source>
</evidence>
<dbReference type="GO" id="GO:0007064">
    <property type="term" value="P:mitotic sister chromatid cohesion"/>
    <property type="evidence" value="ECO:0007669"/>
    <property type="project" value="EnsemblFungi"/>
</dbReference>
<dbReference type="OMA" id="NPHEIRE"/>
<dbReference type="InterPro" id="IPR018564">
    <property type="entry name" value="Repl_chkpnt_MRC1_dom"/>
</dbReference>
<protein>
    <recommendedName>
        <fullName evidence="5">DNA replication checkpoint mediator MRC1 domain-containing protein</fullName>
    </recommendedName>
</protein>
<dbReference type="InterPro" id="IPR024146">
    <property type="entry name" value="Claspin"/>
</dbReference>
<dbReference type="GO" id="GO:0006281">
    <property type="term" value="P:DNA repair"/>
    <property type="evidence" value="ECO:0007669"/>
    <property type="project" value="EnsemblFungi"/>
</dbReference>